<accession>A0AAD7DEF1</accession>
<keyword evidence="3" id="KW-1185">Reference proteome</keyword>
<dbReference type="EMBL" id="JARKIE010000070">
    <property type="protein sequence ID" value="KAJ7689731.1"/>
    <property type="molecule type" value="Genomic_DNA"/>
</dbReference>
<dbReference type="AlphaFoldDB" id="A0AAD7DEF1"/>
<organism evidence="2 3">
    <name type="scientific">Mycena rosella</name>
    <name type="common">Pink bonnet</name>
    <name type="synonym">Agaricus rosellus</name>
    <dbReference type="NCBI Taxonomy" id="1033263"/>
    <lineage>
        <taxon>Eukaryota</taxon>
        <taxon>Fungi</taxon>
        <taxon>Dikarya</taxon>
        <taxon>Basidiomycota</taxon>
        <taxon>Agaricomycotina</taxon>
        <taxon>Agaricomycetes</taxon>
        <taxon>Agaricomycetidae</taxon>
        <taxon>Agaricales</taxon>
        <taxon>Marasmiineae</taxon>
        <taxon>Mycenaceae</taxon>
        <taxon>Mycena</taxon>
    </lineage>
</organism>
<gene>
    <name evidence="2" type="ORF">B0H17DRAFT_632688</name>
</gene>
<comment type="caution">
    <text evidence="2">The sequence shown here is derived from an EMBL/GenBank/DDBJ whole genome shotgun (WGS) entry which is preliminary data.</text>
</comment>
<evidence type="ECO:0000313" key="3">
    <source>
        <dbReference type="Proteomes" id="UP001221757"/>
    </source>
</evidence>
<proteinExistence type="predicted"/>
<evidence type="ECO:0000256" key="1">
    <source>
        <dbReference type="SAM" id="MobiDB-lite"/>
    </source>
</evidence>
<feature type="compositionally biased region" description="Polar residues" evidence="1">
    <location>
        <begin position="1"/>
        <end position="15"/>
    </location>
</feature>
<feature type="region of interest" description="Disordered" evidence="1">
    <location>
        <begin position="1"/>
        <end position="106"/>
    </location>
</feature>
<protein>
    <submittedName>
        <fullName evidence="2">Uncharacterized protein</fullName>
    </submittedName>
</protein>
<evidence type="ECO:0000313" key="2">
    <source>
        <dbReference type="EMBL" id="KAJ7689731.1"/>
    </source>
</evidence>
<sequence length="401" mass="44001">MSQQVFVSRDGTVTPSLDRLQNGVPTWDEICEDESEPISSSGSPQHDPSLDSESIHLATLRAGSIAARAQQPQAALAQHRQRTTHGTSGGAPHQDVLPSGSTPKFEQAPADDEVFWLRTRDSAADQDVLPSGSTPKFEQARADDEAFSLQMTLPANATRFSLAAVFIPSDASLPCAIVDSTRKTATSQSIMGTRIPLKGTREAQLLPSMMALEKRFAVSPHPPHPHPPLEVAVREVAPLISIERTPENIDGLLCEPSREELYFVKKAVAKVDERQPLRPGVPFTLTGVCQSMNKINTAVLFVPDDPRIPGREAYTNRGNKIEGNNVMLQFEPFVREMCGEWEQLGRCKRKRAVEEGADGGRIAKRRCAMEGQDTVVQHSLLHTDDEDIWANGFFLEPERGA</sequence>
<feature type="compositionally biased region" description="Polar residues" evidence="1">
    <location>
        <begin position="37"/>
        <end position="46"/>
    </location>
</feature>
<dbReference type="Proteomes" id="UP001221757">
    <property type="component" value="Unassembled WGS sequence"/>
</dbReference>
<feature type="compositionally biased region" description="Low complexity" evidence="1">
    <location>
        <begin position="66"/>
        <end position="78"/>
    </location>
</feature>
<name>A0AAD7DEF1_MYCRO</name>
<reference evidence="2" key="1">
    <citation type="submission" date="2023-03" db="EMBL/GenBank/DDBJ databases">
        <title>Massive genome expansion in bonnet fungi (Mycena s.s.) driven by repeated elements and novel gene families across ecological guilds.</title>
        <authorList>
            <consortium name="Lawrence Berkeley National Laboratory"/>
            <person name="Harder C.B."/>
            <person name="Miyauchi S."/>
            <person name="Viragh M."/>
            <person name="Kuo A."/>
            <person name="Thoen E."/>
            <person name="Andreopoulos B."/>
            <person name="Lu D."/>
            <person name="Skrede I."/>
            <person name="Drula E."/>
            <person name="Henrissat B."/>
            <person name="Morin E."/>
            <person name="Kohler A."/>
            <person name="Barry K."/>
            <person name="LaButti K."/>
            <person name="Morin E."/>
            <person name="Salamov A."/>
            <person name="Lipzen A."/>
            <person name="Mereny Z."/>
            <person name="Hegedus B."/>
            <person name="Baldrian P."/>
            <person name="Stursova M."/>
            <person name="Weitz H."/>
            <person name="Taylor A."/>
            <person name="Grigoriev I.V."/>
            <person name="Nagy L.G."/>
            <person name="Martin F."/>
            <person name="Kauserud H."/>
        </authorList>
    </citation>
    <scope>NUCLEOTIDE SEQUENCE</scope>
    <source>
        <strain evidence="2">CBHHK067</strain>
    </source>
</reference>